<evidence type="ECO:0000259" key="4">
    <source>
        <dbReference type="Pfam" id="PF00561"/>
    </source>
</evidence>
<comment type="similarity">
    <text evidence="1">Belongs to the peptidase S33 family.</text>
</comment>
<feature type="chain" id="PRO_5020619975" evidence="3">
    <location>
        <begin position="31"/>
        <end position="504"/>
    </location>
</feature>
<dbReference type="InterPro" id="IPR013595">
    <property type="entry name" value="Pept_S33_TAP-like_C"/>
</dbReference>
<comment type="caution">
    <text evidence="6">The sequence shown here is derived from an EMBL/GenBank/DDBJ whole genome shotgun (WGS) entry which is preliminary data.</text>
</comment>
<dbReference type="InterPro" id="IPR000073">
    <property type="entry name" value="AB_hydrolase_1"/>
</dbReference>
<feature type="domain" description="Peptidase S33 tripeptidyl aminopeptidase-like C-terminal" evidence="5">
    <location>
        <begin position="405"/>
        <end position="497"/>
    </location>
</feature>
<feature type="signal peptide" evidence="3">
    <location>
        <begin position="1"/>
        <end position="30"/>
    </location>
</feature>
<name>A0A4R6KNX5_9ACTN</name>
<dbReference type="PANTHER" id="PTHR43248:SF30">
    <property type="entry name" value="AB HYDROLASE-1 DOMAIN-CONTAINING PROTEIN"/>
    <property type="match status" value="1"/>
</dbReference>
<protein>
    <submittedName>
        <fullName evidence="6">Alpha/beta hydrolase family protein</fullName>
    </submittedName>
</protein>
<reference evidence="6 7" key="1">
    <citation type="submission" date="2019-03" db="EMBL/GenBank/DDBJ databases">
        <title>Genomic Encyclopedia of Type Strains, Phase III (KMG-III): the genomes of soil and plant-associated and newly described type strains.</title>
        <authorList>
            <person name="Whitman W."/>
        </authorList>
    </citation>
    <scope>NUCLEOTIDE SEQUENCE [LARGE SCALE GENOMIC DNA]</scope>
    <source>
        <strain evidence="6 7">VKM Ac-2527</strain>
    </source>
</reference>
<gene>
    <name evidence="6" type="ORF">EV643_101127</name>
</gene>
<dbReference type="Proteomes" id="UP000295388">
    <property type="component" value="Unassembled WGS sequence"/>
</dbReference>
<dbReference type="SUPFAM" id="SSF53474">
    <property type="entry name" value="alpha/beta-Hydrolases"/>
    <property type="match status" value="1"/>
</dbReference>
<dbReference type="GO" id="GO:0016787">
    <property type="term" value="F:hydrolase activity"/>
    <property type="evidence" value="ECO:0007669"/>
    <property type="project" value="UniProtKB-KW"/>
</dbReference>
<proteinExistence type="inferred from homology"/>
<keyword evidence="3" id="KW-0732">Signal</keyword>
<dbReference type="RefSeq" id="WP_238165260.1">
    <property type="nucleotide sequence ID" value="NZ_SNWQ01000001.1"/>
</dbReference>
<keyword evidence="7" id="KW-1185">Reference proteome</keyword>
<keyword evidence="2 6" id="KW-0378">Hydrolase</keyword>
<dbReference type="PANTHER" id="PTHR43248">
    <property type="entry name" value="2-SUCCINYL-6-HYDROXY-2,4-CYCLOHEXADIENE-1-CARBOXYLATE SYNTHASE"/>
    <property type="match status" value="1"/>
</dbReference>
<sequence>MSTRVRRLRTTTWGVVLGVTLAGVAVPATAAPGPTTTATTWSAPAVAWSPCVAVGKEKPEIVAGSECATLQVPVDWKNPAGPTFGLAIARRQAKMPGERIGVLVFGPGGPGDSGVSRIKTGMSRFSANLQDKFDIVSLDPRGIGASNPVKCSAALLAKQPSPLVTSQAEFDRTLRYNRELSDDCRANTGPVYDHIDTGQTVHDVDAIRQALGEQQLTFHGSSYGTLLGEQYAEVFPRKVRAIVLESVVDHSLGPRTFIDTQAESAQDSFDEFVKWCDGSTECVLHGRDIRGLWADLLDRAGRGELPDPQNPQAALTPFTLTYSAFRGFYNPDWRMLATNLQKLEQSEPPIVTKPPTPTGLRSNPFAVFCQDWKLPIRNYQQYAAELDRLAWKYPEMKYPGALLAVSTCLGSPTKVDNPQDRLKVRGLDRPLLLVNSVHDPAAGYNWATNVARQLGRSGVLVTYQGWGHGNYTTSPCMQAAVDAYLVSLTVPRRGTSCPAIAPVG</sequence>
<dbReference type="Pfam" id="PF08386">
    <property type="entry name" value="Abhydrolase_4"/>
    <property type="match status" value="1"/>
</dbReference>
<dbReference type="AlphaFoldDB" id="A0A4R6KNX5"/>
<evidence type="ECO:0000259" key="5">
    <source>
        <dbReference type="Pfam" id="PF08386"/>
    </source>
</evidence>
<evidence type="ECO:0000256" key="2">
    <source>
        <dbReference type="ARBA" id="ARBA00022801"/>
    </source>
</evidence>
<evidence type="ECO:0000313" key="6">
    <source>
        <dbReference type="EMBL" id="TDO54345.1"/>
    </source>
</evidence>
<dbReference type="Gene3D" id="3.40.50.1820">
    <property type="entry name" value="alpha/beta hydrolase"/>
    <property type="match status" value="1"/>
</dbReference>
<dbReference type="InterPro" id="IPR029058">
    <property type="entry name" value="AB_hydrolase_fold"/>
</dbReference>
<organism evidence="6 7">
    <name type="scientific">Kribbella caucasensis</name>
    <dbReference type="NCBI Taxonomy" id="2512215"/>
    <lineage>
        <taxon>Bacteria</taxon>
        <taxon>Bacillati</taxon>
        <taxon>Actinomycetota</taxon>
        <taxon>Actinomycetes</taxon>
        <taxon>Propionibacteriales</taxon>
        <taxon>Kribbellaceae</taxon>
        <taxon>Kribbella</taxon>
    </lineage>
</organism>
<accession>A0A4R6KNX5</accession>
<dbReference type="EMBL" id="SNWQ01000001">
    <property type="protein sequence ID" value="TDO54345.1"/>
    <property type="molecule type" value="Genomic_DNA"/>
</dbReference>
<evidence type="ECO:0000313" key="7">
    <source>
        <dbReference type="Proteomes" id="UP000295388"/>
    </source>
</evidence>
<dbReference type="InterPro" id="IPR051601">
    <property type="entry name" value="Serine_prot/Carboxylest_S33"/>
</dbReference>
<feature type="domain" description="AB hydrolase-1" evidence="4">
    <location>
        <begin position="102"/>
        <end position="295"/>
    </location>
</feature>
<dbReference type="Pfam" id="PF00561">
    <property type="entry name" value="Abhydrolase_1"/>
    <property type="match status" value="1"/>
</dbReference>
<evidence type="ECO:0000256" key="1">
    <source>
        <dbReference type="ARBA" id="ARBA00010088"/>
    </source>
</evidence>
<evidence type="ECO:0000256" key="3">
    <source>
        <dbReference type="SAM" id="SignalP"/>
    </source>
</evidence>